<dbReference type="EMBL" id="JFBM01000035">
    <property type="protein sequence ID" value="KFU77181.1"/>
    <property type="molecule type" value="Genomic_DNA"/>
</dbReference>
<evidence type="ECO:0000313" key="2">
    <source>
        <dbReference type="EMBL" id="KFU77181.1"/>
    </source>
</evidence>
<gene>
    <name evidence="2" type="ORF">BB31_32205</name>
</gene>
<dbReference type="RefSeq" id="WP_034319279.1">
    <property type="nucleotide sequence ID" value="NZ_JFBM01000035.1"/>
</dbReference>
<accession>A0A2P2FKC6</accession>
<sequence length="205" mass="22695">MRPGSEEPLDDESFELDDAAVFDLIDLDEETERLRRLSLKSSWLLPLWGLLCALGISAIVNQAVEGGKTGALGALLLSLGVAAVILSARSAAGWRRRYLSAKTDGWRFARVTVKPDHGRVLNRLPIALHLVFDDGSETVLRPTTWTLRSCRRYRENPDAKVWVAGEGEDFVVLFTDGWVAPVPYAFPARPEFPSETTSREGRSEG</sequence>
<proteinExistence type="predicted"/>
<comment type="caution">
    <text evidence="2">The sequence shown here is derived from an EMBL/GenBank/DDBJ whole genome shotgun (WGS) entry which is preliminary data.</text>
</comment>
<evidence type="ECO:0000313" key="3">
    <source>
        <dbReference type="Proteomes" id="UP000256220"/>
    </source>
</evidence>
<dbReference type="AlphaFoldDB" id="A0A2P2FKC6"/>
<name>A0A2P2FKC6_AMYLU</name>
<organism evidence="2 3">
    <name type="scientific">Amycolatopsis lurida NRRL 2430</name>
    <dbReference type="NCBI Taxonomy" id="1460371"/>
    <lineage>
        <taxon>Bacteria</taxon>
        <taxon>Bacillati</taxon>
        <taxon>Actinomycetota</taxon>
        <taxon>Actinomycetes</taxon>
        <taxon>Pseudonocardiales</taxon>
        <taxon>Pseudonocardiaceae</taxon>
        <taxon>Amycolatopsis</taxon>
    </lineage>
</organism>
<evidence type="ECO:0000256" key="1">
    <source>
        <dbReference type="SAM" id="Phobius"/>
    </source>
</evidence>
<keyword evidence="1" id="KW-0812">Transmembrane</keyword>
<keyword evidence="1" id="KW-0472">Membrane</keyword>
<reference evidence="2 3" key="1">
    <citation type="journal article" date="2014" name="Genome Announc.">
        <title>Draft Genome Sequence of Amycolatopsis lurida NRRL 2430, Producer of the Glycopeptide Family Antibiotic Ristocetin.</title>
        <authorList>
            <person name="Kwun M.J."/>
            <person name="Hong H.J."/>
        </authorList>
    </citation>
    <scope>NUCLEOTIDE SEQUENCE [LARGE SCALE GENOMIC DNA]</scope>
    <source>
        <strain evidence="2 3">NRRL 2430</strain>
    </source>
</reference>
<dbReference type="Proteomes" id="UP000256220">
    <property type="component" value="Unassembled WGS sequence"/>
</dbReference>
<keyword evidence="1" id="KW-1133">Transmembrane helix</keyword>
<keyword evidence="3" id="KW-1185">Reference proteome</keyword>
<feature type="transmembrane region" description="Helical" evidence="1">
    <location>
        <begin position="70"/>
        <end position="88"/>
    </location>
</feature>
<protein>
    <submittedName>
        <fullName evidence="2">Uncharacterized protein</fullName>
    </submittedName>
</protein>
<feature type="transmembrane region" description="Helical" evidence="1">
    <location>
        <begin position="43"/>
        <end position="64"/>
    </location>
</feature>